<feature type="compositionally biased region" description="Gly residues" evidence="1">
    <location>
        <begin position="9"/>
        <end position="19"/>
    </location>
</feature>
<feature type="region of interest" description="Disordered" evidence="1">
    <location>
        <begin position="509"/>
        <end position="544"/>
    </location>
</feature>
<feature type="domain" description="J" evidence="2">
    <location>
        <begin position="1020"/>
        <end position="1105"/>
    </location>
</feature>
<dbReference type="CDD" id="cd06257">
    <property type="entry name" value="DnaJ"/>
    <property type="match status" value="1"/>
</dbReference>
<feature type="region of interest" description="Disordered" evidence="1">
    <location>
        <begin position="464"/>
        <end position="485"/>
    </location>
</feature>
<dbReference type="Gene3D" id="1.25.40.10">
    <property type="entry name" value="Tetratricopeptide repeat domain"/>
    <property type="match status" value="2"/>
</dbReference>
<dbReference type="Pfam" id="PF00226">
    <property type="entry name" value="DnaJ"/>
    <property type="match status" value="1"/>
</dbReference>
<feature type="region of interest" description="Disordered" evidence="1">
    <location>
        <begin position="599"/>
        <end position="626"/>
    </location>
</feature>
<dbReference type="PROSITE" id="PS50076">
    <property type="entry name" value="DNAJ_2"/>
    <property type="match status" value="1"/>
</dbReference>
<gene>
    <name evidence="3" type="ORF">OSB04_013836</name>
</gene>
<dbReference type="SMART" id="SM00028">
    <property type="entry name" value="TPR"/>
    <property type="match status" value="4"/>
</dbReference>
<dbReference type="SUPFAM" id="SSF48452">
    <property type="entry name" value="TPR-like"/>
    <property type="match status" value="2"/>
</dbReference>
<protein>
    <recommendedName>
        <fullName evidence="2">J domain-containing protein</fullName>
    </recommendedName>
</protein>
<feature type="compositionally biased region" description="Polar residues" evidence="1">
    <location>
        <begin position="464"/>
        <end position="479"/>
    </location>
</feature>
<dbReference type="InterPro" id="IPR019734">
    <property type="entry name" value="TPR_rpt"/>
</dbReference>
<dbReference type="PROSITE" id="PS00636">
    <property type="entry name" value="DNAJ_1"/>
    <property type="match status" value="1"/>
</dbReference>
<reference evidence="3" key="1">
    <citation type="submission" date="2023-03" db="EMBL/GenBank/DDBJ databases">
        <title>Chromosome-scale reference genome and RAD-based genetic map of yellow starthistle (Centaurea solstitialis) reveal putative structural variation and QTLs associated with invader traits.</title>
        <authorList>
            <person name="Reatini B."/>
            <person name="Cang F.A."/>
            <person name="Jiang Q."/>
            <person name="Mckibben M.T.W."/>
            <person name="Barker M.S."/>
            <person name="Rieseberg L.H."/>
            <person name="Dlugosch K.M."/>
        </authorList>
    </citation>
    <scope>NUCLEOTIDE SEQUENCE</scope>
    <source>
        <strain evidence="3">CAN-66</strain>
        <tissue evidence="3">Leaf</tissue>
    </source>
</reference>
<dbReference type="InterPro" id="IPR001623">
    <property type="entry name" value="DnaJ_domain"/>
</dbReference>
<dbReference type="InterPro" id="IPR036869">
    <property type="entry name" value="J_dom_sf"/>
</dbReference>
<comment type="caution">
    <text evidence="3">The sequence shown here is derived from an EMBL/GenBank/DDBJ whole genome shotgun (WGS) entry which is preliminary data.</text>
</comment>
<feature type="compositionally biased region" description="Low complexity" evidence="1">
    <location>
        <begin position="1152"/>
        <end position="1168"/>
    </location>
</feature>
<keyword evidence="4" id="KW-1185">Reference proteome</keyword>
<feature type="compositionally biased region" description="Polar residues" evidence="1">
    <location>
        <begin position="602"/>
        <end position="611"/>
    </location>
</feature>
<evidence type="ECO:0000259" key="2">
    <source>
        <dbReference type="PROSITE" id="PS50076"/>
    </source>
</evidence>
<evidence type="ECO:0000256" key="1">
    <source>
        <dbReference type="SAM" id="MobiDB-lite"/>
    </source>
</evidence>
<sequence length="1168" mass="129006">MAASRNPGGAVGAAAGSGSGSNLSRPRLMKMRRQASHNPRTEPEAVFGNSRFAPPKKAFSFGAGSANNPSLMFDQETMKLKNDGDKSLGNAAFNFKVFESGSKKGFDESMADQLPNEINKLNIGGNSGNAEWASQKSKSFVFGTNTRPEPAIPGRKQYEEKAKADLISDKMGELKVSGGGDDNLKSFVFGKNSATVDGFTGTSEPVNHGKQLNEEDVRDDLISDRMRELKVGGGAGETPVFSTVFTGKKLSFDHKNVESKVYETPSSTKFGAFGNSPFASRSEMNTEFTFGGKLDNLGTPKAEPQTPTADLFSGVKMIPEAKKESVKDSRLKKKKGKLKKSVLGQLRPKQDFVFNQRSSLEIPESFEAYSPMDASPYREPQADTCSRGTSVTSDDTSLMNDRNSVSGESHVINSNITTDEDLLVATQRLDIRDSYVKCAVSKEEVSDTESFRTATENMEYSSDSFATVDSEMSSTATSGRQEKEGTRLFKFGSKLENISKENFTFAASSSSPVQLSPDTRQHKKKHRLKTSQDPYSSTSSSASEFFPISGNSSILSSGTTQKVDVSKLSSKNKDSFKAINEQDLKQNLPEVLSPSFKDSKHGTFSTASASMRQRKPARNGGLNSVSQTEKSKSCLRALMLCYSNRAATRIALGRMREALNDCLMAAAIDPNFLKVQVRAGNCYLAIGEVENASLQYMKCLQSGNDVCVDRKLLVEASGGLEKAQKVAECMKQCTELPRRTSEDLECALRVIDEALQISSYSEQLLQMKADTLLMLRRYEQAIQMCEQTLSSAELDTPRSSSSWRPNVIVKSYFYLGRLDEALEFIKKQENSAHIAERLGSMSLESLIPLAETVRELLSRKVWKQEIFIPQYYCIRIGYDPSGKNAYFCPTKIGGTRIRVMGQDCVESRPFAAICFCNRAAAYRALGQIADAIADCSLAIALDPNYLKALSRRAGLYEMIRDYGQAAMDLRRLASLLMSQIEEKGILSGVSDKSSGMNELRQTQLRLHNIEEESRKEIPLNMYLILGVESTAAASEVKKAYRKAALKHHPDKAALSLSRSDNGDDGLWKEIAENVYKDADRLFKMIGEAYAVLSNPSKRSRYDEDEEARNEANRYARSNSGRFATGVQTPIFERSGSRRSQDSWRPYVYTQETTTSPRYSSPRYSSRYP</sequence>
<evidence type="ECO:0000313" key="3">
    <source>
        <dbReference type="EMBL" id="KAJ9559222.1"/>
    </source>
</evidence>
<dbReference type="Pfam" id="PF00515">
    <property type="entry name" value="TPR_1"/>
    <property type="match status" value="1"/>
</dbReference>
<dbReference type="AlphaFoldDB" id="A0AA38WFE1"/>
<feature type="compositionally biased region" description="Polar residues" evidence="1">
    <location>
        <begin position="509"/>
        <end position="518"/>
    </location>
</feature>
<dbReference type="SMART" id="SM00271">
    <property type="entry name" value="DnaJ"/>
    <property type="match status" value="1"/>
</dbReference>
<dbReference type="Gene3D" id="1.10.287.110">
    <property type="entry name" value="DnaJ domain"/>
    <property type="match status" value="1"/>
</dbReference>
<dbReference type="PANTHER" id="PTHR45181:SF4">
    <property type="entry name" value="HEAT SHOCK PROTEIN DNAJ WITH TETRATRICOPEPTIDE REPEAT-CONTAINING PROTEIN"/>
    <property type="match status" value="1"/>
</dbReference>
<feature type="region of interest" description="Disordered" evidence="1">
    <location>
        <begin position="1"/>
        <end position="51"/>
    </location>
</feature>
<feature type="region of interest" description="Disordered" evidence="1">
    <location>
        <begin position="1097"/>
        <end position="1168"/>
    </location>
</feature>
<feature type="compositionally biased region" description="Polar residues" evidence="1">
    <location>
        <begin position="383"/>
        <end position="406"/>
    </location>
</feature>
<feature type="region of interest" description="Disordered" evidence="1">
    <location>
        <begin position="376"/>
        <end position="406"/>
    </location>
</feature>
<dbReference type="SUPFAM" id="SSF46565">
    <property type="entry name" value="Chaperone J-domain"/>
    <property type="match status" value="1"/>
</dbReference>
<dbReference type="InterPro" id="IPR011990">
    <property type="entry name" value="TPR-like_helical_dom_sf"/>
</dbReference>
<dbReference type="Proteomes" id="UP001172457">
    <property type="component" value="Chromosome 3"/>
</dbReference>
<organism evidence="3 4">
    <name type="scientific">Centaurea solstitialis</name>
    <name type="common">yellow star-thistle</name>
    <dbReference type="NCBI Taxonomy" id="347529"/>
    <lineage>
        <taxon>Eukaryota</taxon>
        <taxon>Viridiplantae</taxon>
        <taxon>Streptophyta</taxon>
        <taxon>Embryophyta</taxon>
        <taxon>Tracheophyta</taxon>
        <taxon>Spermatophyta</taxon>
        <taxon>Magnoliopsida</taxon>
        <taxon>eudicotyledons</taxon>
        <taxon>Gunneridae</taxon>
        <taxon>Pentapetalae</taxon>
        <taxon>asterids</taxon>
        <taxon>campanulids</taxon>
        <taxon>Asterales</taxon>
        <taxon>Asteraceae</taxon>
        <taxon>Carduoideae</taxon>
        <taxon>Cardueae</taxon>
        <taxon>Centaureinae</taxon>
        <taxon>Centaurea</taxon>
    </lineage>
</organism>
<dbReference type="PRINTS" id="PR00625">
    <property type="entry name" value="JDOMAIN"/>
</dbReference>
<evidence type="ECO:0000313" key="4">
    <source>
        <dbReference type="Proteomes" id="UP001172457"/>
    </source>
</evidence>
<feature type="compositionally biased region" description="Polar residues" evidence="1">
    <location>
        <begin position="1115"/>
        <end position="1127"/>
    </location>
</feature>
<proteinExistence type="predicted"/>
<dbReference type="PANTHER" id="PTHR45181">
    <property type="entry name" value="HEAT SHOCK PROTEIN DNAJ WITH TETRATRICOPEPTIDE REPEAT-CONTAINING PROTEIN"/>
    <property type="match status" value="1"/>
</dbReference>
<accession>A0AA38WFE1</accession>
<dbReference type="InterPro" id="IPR018253">
    <property type="entry name" value="DnaJ_domain_CS"/>
</dbReference>
<dbReference type="EMBL" id="JARYMX010000003">
    <property type="protein sequence ID" value="KAJ9559222.1"/>
    <property type="molecule type" value="Genomic_DNA"/>
</dbReference>
<name>A0AA38WFE1_9ASTR</name>